<evidence type="ECO:0000313" key="2">
    <source>
        <dbReference type="Proteomes" id="UP000233556"/>
    </source>
</evidence>
<protein>
    <submittedName>
        <fullName evidence="1">Uncharacterized protein</fullName>
    </submittedName>
</protein>
<dbReference type="AlphaFoldDB" id="A0A2I0UKA1"/>
<gene>
    <name evidence="1" type="ORF">llap_3247</name>
</gene>
<proteinExistence type="predicted"/>
<evidence type="ECO:0000313" key="1">
    <source>
        <dbReference type="EMBL" id="PKU46475.1"/>
    </source>
</evidence>
<sequence>MFLFALNYSIGPLGPRPVYEHEYRKVALSYGYQFPEATGKSANNILTTNVLTKDTNLICRRELVSTIKRGHIQSVSPLLISYCTQMIKLFKIFDQPGGKDHMNSTEFLGTAEETL</sequence>
<reference evidence="2" key="2">
    <citation type="submission" date="2017-12" db="EMBL/GenBank/DDBJ databases">
        <title>Genome sequence of the Bar-tailed Godwit (Limosa lapponica baueri).</title>
        <authorList>
            <person name="Lima N.C.B."/>
            <person name="Parody-Merino A.M."/>
            <person name="Battley P.F."/>
            <person name="Fidler A.E."/>
            <person name="Prosdocimi F."/>
        </authorList>
    </citation>
    <scope>NUCLEOTIDE SEQUENCE [LARGE SCALE GENOMIC DNA]</scope>
</reference>
<accession>A0A2I0UKA1</accession>
<dbReference type="EMBL" id="KZ505709">
    <property type="protein sequence ID" value="PKU46475.1"/>
    <property type="molecule type" value="Genomic_DNA"/>
</dbReference>
<name>A0A2I0UKA1_LIMLA</name>
<organism evidence="1 2">
    <name type="scientific">Limosa lapponica baueri</name>
    <dbReference type="NCBI Taxonomy" id="1758121"/>
    <lineage>
        <taxon>Eukaryota</taxon>
        <taxon>Metazoa</taxon>
        <taxon>Chordata</taxon>
        <taxon>Craniata</taxon>
        <taxon>Vertebrata</taxon>
        <taxon>Euteleostomi</taxon>
        <taxon>Archelosauria</taxon>
        <taxon>Archosauria</taxon>
        <taxon>Dinosauria</taxon>
        <taxon>Saurischia</taxon>
        <taxon>Theropoda</taxon>
        <taxon>Coelurosauria</taxon>
        <taxon>Aves</taxon>
        <taxon>Neognathae</taxon>
        <taxon>Neoaves</taxon>
        <taxon>Charadriiformes</taxon>
        <taxon>Scolopacidae</taxon>
        <taxon>Limosa</taxon>
    </lineage>
</organism>
<keyword evidence="2" id="KW-1185">Reference proteome</keyword>
<reference evidence="2" key="1">
    <citation type="submission" date="2017-11" db="EMBL/GenBank/DDBJ databases">
        <authorList>
            <person name="Lima N.C."/>
            <person name="Parody-Merino A.M."/>
            <person name="Battley P.F."/>
            <person name="Fidler A.E."/>
            <person name="Prosdocimi F."/>
        </authorList>
    </citation>
    <scope>NUCLEOTIDE SEQUENCE [LARGE SCALE GENOMIC DNA]</scope>
</reference>
<dbReference type="Proteomes" id="UP000233556">
    <property type="component" value="Unassembled WGS sequence"/>
</dbReference>